<keyword evidence="1" id="KW-0812">Transmembrane</keyword>
<accession>A0A975BUI0</accession>
<feature type="transmembrane region" description="Helical" evidence="1">
    <location>
        <begin position="23"/>
        <end position="42"/>
    </location>
</feature>
<reference evidence="2" key="1">
    <citation type="journal article" date="2021" name="Microb. Physiol.">
        <title>Proteogenomic Insights into the Physiology of Marine, Sulfate-Reducing, Filamentous Desulfonema limicola and Desulfonema magnum.</title>
        <authorList>
            <person name="Schnaars V."/>
            <person name="Wohlbrand L."/>
            <person name="Scheve S."/>
            <person name="Hinrichs C."/>
            <person name="Reinhardt R."/>
            <person name="Rabus R."/>
        </authorList>
    </citation>
    <scope>NUCLEOTIDE SEQUENCE</scope>
    <source>
        <strain evidence="2">4be13</strain>
    </source>
</reference>
<sequence>MQLSEIIKTDISTKFLSVSVISAYYIISAFRIITLGMPPLHVQSMIRFLTKTIYFMKQREKSMGLSSLGIFIKYLTISFRYSHRKETRLFFRNEPPPLKEKPGFLRGSQKKCIKNF</sequence>
<evidence type="ECO:0000313" key="3">
    <source>
        <dbReference type="Proteomes" id="UP000663722"/>
    </source>
</evidence>
<proteinExistence type="predicted"/>
<evidence type="ECO:0000313" key="2">
    <source>
        <dbReference type="EMBL" id="QTA91390.1"/>
    </source>
</evidence>
<evidence type="ECO:0000256" key="1">
    <source>
        <dbReference type="SAM" id="Phobius"/>
    </source>
</evidence>
<feature type="transmembrane region" description="Helical" evidence="1">
    <location>
        <begin position="63"/>
        <end position="81"/>
    </location>
</feature>
<dbReference type="Proteomes" id="UP000663722">
    <property type="component" value="Chromosome"/>
</dbReference>
<gene>
    <name evidence="2" type="ORF">dnm_074570</name>
</gene>
<keyword evidence="1" id="KW-1133">Transmembrane helix</keyword>
<name>A0A975BUI0_9BACT</name>
<dbReference type="EMBL" id="CP061800">
    <property type="protein sequence ID" value="QTA91390.1"/>
    <property type="molecule type" value="Genomic_DNA"/>
</dbReference>
<dbReference type="AlphaFoldDB" id="A0A975BUI0"/>
<keyword evidence="1" id="KW-0472">Membrane</keyword>
<dbReference type="KEGG" id="dmm:dnm_074570"/>
<organism evidence="2 3">
    <name type="scientific">Desulfonema magnum</name>
    <dbReference type="NCBI Taxonomy" id="45655"/>
    <lineage>
        <taxon>Bacteria</taxon>
        <taxon>Pseudomonadati</taxon>
        <taxon>Thermodesulfobacteriota</taxon>
        <taxon>Desulfobacteria</taxon>
        <taxon>Desulfobacterales</taxon>
        <taxon>Desulfococcaceae</taxon>
        <taxon>Desulfonema</taxon>
    </lineage>
</organism>
<keyword evidence="3" id="KW-1185">Reference proteome</keyword>
<protein>
    <submittedName>
        <fullName evidence="2">Uncharacterized protein</fullName>
    </submittedName>
</protein>